<feature type="signal peptide" evidence="2">
    <location>
        <begin position="1"/>
        <end position="26"/>
    </location>
</feature>
<gene>
    <name evidence="3" type="ORF">H9Q77_15940</name>
</gene>
<evidence type="ECO:0000256" key="1">
    <source>
        <dbReference type="ARBA" id="ARBA00004196"/>
    </source>
</evidence>
<organism evidence="3 4">
    <name type="scientific">Simiaoa sunii</name>
    <dbReference type="NCBI Taxonomy" id="2763672"/>
    <lineage>
        <taxon>Bacteria</taxon>
        <taxon>Bacillati</taxon>
        <taxon>Bacillota</taxon>
        <taxon>Clostridia</taxon>
        <taxon>Lachnospirales</taxon>
        <taxon>Lachnospiraceae</taxon>
        <taxon>Simiaoa</taxon>
    </lineage>
</organism>
<accession>A0A7G9FVC0</accession>
<evidence type="ECO:0000313" key="4">
    <source>
        <dbReference type="Proteomes" id="UP000515981"/>
    </source>
</evidence>
<dbReference type="InterPro" id="IPR042229">
    <property type="entry name" value="Listeria/Bacterioides_rpt_sf"/>
</dbReference>
<reference evidence="3 4" key="1">
    <citation type="submission" date="2020-08" db="EMBL/GenBank/DDBJ databases">
        <authorList>
            <person name="Liu C."/>
            <person name="Sun Q."/>
        </authorList>
    </citation>
    <scope>NUCLEOTIDE SEQUENCE [LARGE SCALE GENOMIC DNA]</scope>
    <source>
        <strain evidence="3 4">NSJ-8</strain>
    </source>
</reference>
<dbReference type="InterPro" id="IPR013378">
    <property type="entry name" value="InlB-like_B-rpt"/>
</dbReference>
<evidence type="ECO:0000256" key="2">
    <source>
        <dbReference type="SAM" id="SignalP"/>
    </source>
</evidence>
<dbReference type="Gene3D" id="2.60.40.4270">
    <property type="entry name" value="Listeria-Bacteroides repeat domain"/>
    <property type="match status" value="1"/>
</dbReference>
<keyword evidence="2" id="KW-0732">Signal</keyword>
<feature type="chain" id="PRO_5028962143" evidence="2">
    <location>
        <begin position="27"/>
        <end position="622"/>
    </location>
</feature>
<dbReference type="Pfam" id="PF09479">
    <property type="entry name" value="Flg_new"/>
    <property type="match status" value="2"/>
</dbReference>
<dbReference type="EMBL" id="CP060633">
    <property type="protein sequence ID" value="QNM02502.1"/>
    <property type="molecule type" value="Genomic_DNA"/>
</dbReference>
<keyword evidence="4" id="KW-1185">Reference proteome</keyword>
<dbReference type="KEGG" id="ssun:H9Q77_15940"/>
<evidence type="ECO:0000313" key="3">
    <source>
        <dbReference type="EMBL" id="QNM02502.1"/>
    </source>
</evidence>
<dbReference type="RefSeq" id="WP_249326218.1">
    <property type="nucleotide sequence ID" value="NZ_CP060633.1"/>
</dbReference>
<name>A0A7G9FVC0_9FIRM</name>
<dbReference type="Proteomes" id="UP000515981">
    <property type="component" value="Chromosome"/>
</dbReference>
<protein>
    <submittedName>
        <fullName evidence="3">InlB B-repeat-containing protein</fullName>
    </submittedName>
</protein>
<dbReference type="AlphaFoldDB" id="A0A7G9FVC0"/>
<sequence length="622" mass="69389">MGKLKTKLLFPLLATCILMSGMTVSANTGIERSSTGEAFTLDRYNQNIYDGKMKEEVYFCPVTLTKTEKGQHLYAAEYTGNILNSKWTLEYSEHYCIHSSYPDGNNWMGFSFGRQSCKTTKCQPGWIATCAKCGREITILFYSTKDTISQIKSLTNGDCFISNCVDPNCNNLENGAGINHKCDEISWNRYTIQYNGSGANGGYITNSYHYYNNNTVFEGKTVSPQTKLSTNVFYRTGYVFDCWNTKRDGSGQKFENEDDFLNIQNKLNLGNSDNGKVVILYAQWKPAYSTLVINPNGGSYNGETTITQRFRTVYSLDSDKLTPPTDATVSYDTQGGYEIESTHTTTHFSGWTFANPLRGMFSEKYKQYLFGAYDTNNIFASTKSDWYDGCVDTVTANYTGDSFKLPEATYPNGDNPEDQKRFGGWYADPDCTIFVGGPGDDFSTDHDTTLYAKWSTLHLDSEENWTANKGKGAVDLSWIQTDSADKVFKIYQKKENGNWTEVKSATSITDDLGEVKASFVRNTDDENTEQIYTVPYSGIYEFILNGAQGGNHGNLIGGNGGKVTGRIYLYEGETLVVGVGSQDGKGTRYKGGTAFRQKLDQTGAAGVGRETNQIYYYQGEEH</sequence>
<proteinExistence type="predicted"/>
<comment type="subcellular location">
    <subcellularLocation>
        <location evidence="1">Cell envelope</location>
    </subcellularLocation>
</comment>